<evidence type="ECO:0000313" key="2">
    <source>
        <dbReference type="EMBL" id="KAK1623303.1"/>
    </source>
</evidence>
<feature type="compositionally biased region" description="Basic residues" evidence="1">
    <location>
        <begin position="233"/>
        <end position="242"/>
    </location>
</feature>
<reference evidence="2" key="1">
    <citation type="submission" date="2021-06" db="EMBL/GenBank/DDBJ databases">
        <title>Comparative genomics, transcriptomics and evolutionary studies reveal genomic signatures of adaptation to plant cell wall in hemibiotrophic fungi.</title>
        <authorList>
            <consortium name="DOE Joint Genome Institute"/>
            <person name="Baroncelli R."/>
            <person name="Diaz J.F."/>
            <person name="Benocci T."/>
            <person name="Peng M."/>
            <person name="Battaglia E."/>
            <person name="Haridas S."/>
            <person name="Andreopoulos W."/>
            <person name="Labutti K."/>
            <person name="Pangilinan J."/>
            <person name="Floch G.L."/>
            <person name="Makela M.R."/>
            <person name="Henrissat B."/>
            <person name="Grigoriev I.V."/>
            <person name="Crouch J.A."/>
            <person name="De Vries R.P."/>
            <person name="Sukno S.A."/>
            <person name="Thon M.R."/>
        </authorList>
    </citation>
    <scope>NUCLEOTIDE SEQUENCE</scope>
    <source>
        <strain evidence="2">CBS 102054</strain>
    </source>
</reference>
<feature type="region of interest" description="Disordered" evidence="1">
    <location>
        <begin position="221"/>
        <end position="242"/>
    </location>
</feature>
<sequence>MMMIVLIPTLSGSRSSIGSALTVISTPIMSNIAFEDLLLCSTSKDRQQFSPTLHFSRAQVFSKKAKSLVDLITHQYWWHRPGRACSTSNNFNPHEIHPPLDAWSIAITSSPSYTTTPSTSGGETCNFGLLENKRQQFEGTSSVLLQIFYHHDKEEDICNGQEGQFLVGRSQTASSHHQRTEASPSRLVLRPVSGSQDTGRRFGVVARGLWLLPQLEHRQRDPQLQVRLSRSGPLRRGHGRTC</sequence>
<evidence type="ECO:0000313" key="3">
    <source>
        <dbReference type="Proteomes" id="UP001243989"/>
    </source>
</evidence>
<dbReference type="AlphaFoldDB" id="A0AAI9ZEX9"/>
<dbReference type="RefSeq" id="XP_060439298.1">
    <property type="nucleotide sequence ID" value="XM_060595646.1"/>
</dbReference>
<dbReference type="EMBL" id="JAHMHQ010000030">
    <property type="protein sequence ID" value="KAK1623303.1"/>
    <property type="molecule type" value="Genomic_DNA"/>
</dbReference>
<proteinExistence type="predicted"/>
<dbReference type="GeneID" id="85480508"/>
<keyword evidence="3" id="KW-1185">Reference proteome</keyword>
<dbReference type="Proteomes" id="UP001243989">
    <property type="component" value="Unassembled WGS sequence"/>
</dbReference>
<gene>
    <name evidence="2" type="ORF">BDP81DRAFT_505618</name>
</gene>
<name>A0AAI9ZEX9_9PEZI</name>
<evidence type="ECO:0000256" key="1">
    <source>
        <dbReference type="SAM" id="MobiDB-lite"/>
    </source>
</evidence>
<comment type="caution">
    <text evidence="2">The sequence shown here is derived from an EMBL/GenBank/DDBJ whole genome shotgun (WGS) entry which is preliminary data.</text>
</comment>
<organism evidence="2 3">
    <name type="scientific">Colletotrichum phormii</name>
    <dbReference type="NCBI Taxonomy" id="359342"/>
    <lineage>
        <taxon>Eukaryota</taxon>
        <taxon>Fungi</taxon>
        <taxon>Dikarya</taxon>
        <taxon>Ascomycota</taxon>
        <taxon>Pezizomycotina</taxon>
        <taxon>Sordariomycetes</taxon>
        <taxon>Hypocreomycetidae</taxon>
        <taxon>Glomerellales</taxon>
        <taxon>Glomerellaceae</taxon>
        <taxon>Colletotrichum</taxon>
        <taxon>Colletotrichum acutatum species complex</taxon>
    </lineage>
</organism>
<protein>
    <submittedName>
        <fullName evidence="2">Uncharacterized protein</fullName>
    </submittedName>
</protein>
<accession>A0AAI9ZEX9</accession>